<name>A0A5S9P6M1_9GAMM</name>
<dbReference type="OrthoDB" id="9945424at2"/>
<accession>A0A5S9P6M1</accession>
<evidence type="ECO:0000313" key="2">
    <source>
        <dbReference type="Proteomes" id="UP000441399"/>
    </source>
</evidence>
<dbReference type="AlphaFoldDB" id="A0A5S9P6M1"/>
<sequence>MLQQLYNNYVQLGGEGAYDKSQFDIRYVVMPTHHHRLNTRASTLTISAPALGGLTIMADFRGSTKKRISNAATIITTTVTTNTTVFSEVQYLTFTGSITVTTTLEGATTRVSINSMADGLGHTCDVVTARETSVGVGAVTVVSAGGMPLPLPDAVGCVF</sequence>
<reference evidence="1 2" key="1">
    <citation type="submission" date="2019-11" db="EMBL/GenBank/DDBJ databases">
        <authorList>
            <person name="Holert J."/>
        </authorList>
    </citation>
    <scope>NUCLEOTIDE SEQUENCE [LARGE SCALE GENOMIC DNA]</scope>
    <source>
        <strain evidence="1">SB11_3</strain>
    </source>
</reference>
<proteinExistence type="predicted"/>
<protein>
    <submittedName>
        <fullName evidence="1">Uncharacterized protein</fullName>
    </submittedName>
</protein>
<keyword evidence="2" id="KW-1185">Reference proteome</keyword>
<evidence type="ECO:0000313" key="1">
    <source>
        <dbReference type="EMBL" id="CAA0098996.1"/>
    </source>
</evidence>
<dbReference type="Proteomes" id="UP000441399">
    <property type="component" value="Unassembled WGS sequence"/>
</dbReference>
<dbReference type="EMBL" id="CACSIO010000005">
    <property type="protein sequence ID" value="CAA0098996.1"/>
    <property type="molecule type" value="Genomic_DNA"/>
</dbReference>
<gene>
    <name evidence="1" type="ORF">OPDIPICF_04225</name>
</gene>
<organism evidence="1 2">
    <name type="scientific">BD1-7 clade bacterium</name>
    <dbReference type="NCBI Taxonomy" id="2029982"/>
    <lineage>
        <taxon>Bacteria</taxon>
        <taxon>Pseudomonadati</taxon>
        <taxon>Pseudomonadota</taxon>
        <taxon>Gammaproteobacteria</taxon>
        <taxon>Cellvibrionales</taxon>
        <taxon>Spongiibacteraceae</taxon>
        <taxon>BD1-7 clade</taxon>
    </lineage>
</organism>